<dbReference type="GO" id="GO:0006974">
    <property type="term" value="P:DNA damage response"/>
    <property type="evidence" value="ECO:0007669"/>
    <property type="project" value="TreeGrafter"/>
</dbReference>
<dbReference type="EMBL" id="CP059399">
    <property type="protein sequence ID" value="QLY34748.1"/>
    <property type="molecule type" value="Genomic_DNA"/>
</dbReference>
<dbReference type="PANTHER" id="PTHR34387">
    <property type="entry name" value="SLR1258 PROTEIN"/>
    <property type="match status" value="1"/>
</dbReference>
<dbReference type="AlphaFoldDB" id="A0A7D6ZG18"/>
<dbReference type="PANTHER" id="PTHR34387:SF1">
    <property type="entry name" value="PERIPLASMIC IMMUNOGENIC PROTEIN"/>
    <property type="match status" value="1"/>
</dbReference>
<sequence>MRVTISIESHASTVALAYANAGRNADAVISSLRGDKVPSRDIATSGLSVRTDTTWADNRERIIGYVASTSLTVTLREIASPASESGATGPAAVIARAVEAGGDDVRLGGLTLTVSDEESLLSRARDAAFDHALVKAQQYALRADRTLGTVLEITENTSAAPMPTPRIAFAAKSEALGAAPAPIELGESELTATIRVTWQLN</sequence>
<organism evidence="1 2">
    <name type="scientific">Nocardia huaxiensis</name>
    <dbReference type="NCBI Taxonomy" id="2755382"/>
    <lineage>
        <taxon>Bacteria</taxon>
        <taxon>Bacillati</taxon>
        <taxon>Actinomycetota</taxon>
        <taxon>Actinomycetes</taxon>
        <taxon>Mycobacteriales</taxon>
        <taxon>Nocardiaceae</taxon>
        <taxon>Nocardia</taxon>
    </lineage>
</organism>
<dbReference type="Pfam" id="PF04402">
    <property type="entry name" value="SIMPL"/>
    <property type="match status" value="1"/>
</dbReference>
<dbReference type="Gene3D" id="3.30.70.2970">
    <property type="entry name" value="Protein of unknown function (DUF541), domain 2"/>
    <property type="match status" value="1"/>
</dbReference>
<keyword evidence="2" id="KW-1185">Reference proteome</keyword>
<protein>
    <submittedName>
        <fullName evidence="1">SIMPL domain-containing protein</fullName>
    </submittedName>
</protein>
<dbReference type="InterPro" id="IPR052022">
    <property type="entry name" value="26kDa_periplasmic_antigen"/>
</dbReference>
<reference evidence="1 2" key="1">
    <citation type="submission" date="2020-07" db="EMBL/GenBank/DDBJ databases">
        <authorList>
            <person name="Zhuang K."/>
            <person name="Ran Y."/>
        </authorList>
    </citation>
    <scope>NUCLEOTIDE SEQUENCE [LARGE SCALE GENOMIC DNA]</scope>
    <source>
        <strain evidence="1 2">WCH-YHL-001</strain>
    </source>
</reference>
<evidence type="ECO:0000313" key="2">
    <source>
        <dbReference type="Proteomes" id="UP000515512"/>
    </source>
</evidence>
<evidence type="ECO:0000313" key="1">
    <source>
        <dbReference type="EMBL" id="QLY34748.1"/>
    </source>
</evidence>
<dbReference type="KEGG" id="nhu:H0264_29415"/>
<gene>
    <name evidence="1" type="ORF">H0264_29415</name>
</gene>
<name>A0A7D6ZG18_9NOCA</name>
<proteinExistence type="predicted"/>
<dbReference type="Proteomes" id="UP000515512">
    <property type="component" value="Chromosome"/>
</dbReference>
<accession>A0A7D6ZG18</accession>
<dbReference type="InterPro" id="IPR007497">
    <property type="entry name" value="SIMPL/DUF541"/>
</dbReference>
<dbReference type="Gene3D" id="3.30.110.170">
    <property type="entry name" value="Protein of unknown function (DUF541), domain 1"/>
    <property type="match status" value="1"/>
</dbReference>